<gene>
    <name evidence="7" type="ORF">SDC9_75184</name>
</gene>
<dbReference type="InterPro" id="IPR051533">
    <property type="entry name" value="WaaL-like"/>
</dbReference>
<feature type="transmembrane region" description="Helical" evidence="5">
    <location>
        <begin position="71"/>
        <end position="88"/>
    </location>
</feature>
<feature type="transmembrane region" description="Helical" evidence="5">
    <location>
        <begin position="260"/>
        <end position="277"/>
    </location>
</feature>
<evidence type="ECO:0000259" key="6">
    <source>
        <dbReference type="Pfam" id="PF04932"/>
    </source>
</evidence>
<dbReference type="PANTHER" id="PTHR37422">
    <property type="entry name" value="TEICHURONIC ACID BIOSYNTHESIS PROTEIN TUAE"/>
    <property type="match status" value="1"/>
</dbReference>
<keyword evidence="2 5" id="KW-0812">Transmembrane</keyword>
<feature type="transmembrane region" description="Helical" evidence="5">
    <location>
        <begin position="179"/>
        <end position="198"/>
    </location>
</feature>
<protein>
    <recommendedName>
        <fullName evidence="6">O-antigen ligase-related domain-containing protein</fullName>
    </recommendedName>
</protein>
<evidence type="ECO:0000256" key="3">
    <source>
        <dbReference type="ARBA" id="ARBA00022989"/>
    </source>
</evidence>
<keyword evidence="4 5" id="KW-0472">Membrane</keyword>
<dbReference type="GO" id="GO:0016020">
    <property type="term" value="C:membrane"/>
    <property type="evidence" value="ECO:0007669"/>
    <property type="project" value="UniProtKB-SubCell"/>
</dbReference>
<sequence length="495" mass="56870">MNNNRQNKAALSGTTAFAFGRLWILLFLPLLLYQFYFLITEYQITLSAIYALIPFGLIIISSILIYIQKSIYFLIITQFVLLIFTGYYEFPLGIYMLIYSMTSILLLIIYNIYKQIDWTGYKNGMLLLYVTWGVFCLLEIANPNHVQEAWNISITHYAFYPILCAILVPIAIKKTNHIEWLLIIWSLFLIISATKGFWQKTYGFNQKEMNDLFELGKAKTHIIWSGVRYFSYFTDAANYGVHMAMGATTLAISFFHTNKIYLRILFFIAIVAALYGMGISGTRTAMAVPVGAIFLYIILSKNKNGFLIGILVLVSLLIFFRFTNIGQGNEYIRKMRSAFYATEDASYQVRVENREKIKALMTAKPFGYGIGLGGKAERFKPKELMPYPPDSWLVNVWTDTGIVGLALYLLIHIALFIWCSWILWFKISNKHLKGLLTAWLCTNAGYYLAAYGNDVMQYPNFIMIYTGFALCFAGVHIDKKLTEEEEENKKNIPIL</sequence>
<feature type="transmembrane region" description="Helical" evidence="5">
    <location>
        <begin position="402"/>
        <end position="425"/>
    </location>
</feature>
<accession>A0A644YK38</accession>
<comment type="subcellular location">
    <subcellularLocation>
        <location evidence="1">Membrane</location>
        <topology evidence="1">Multi-pass membrane protein</topology>
    </subcellularLocation>
</comment>
<feature type="transmembrane region" description="Helical" evidence="5">
    <location>
        <begin position="125"/>
        <end position="142"/>
    </location>
</feature>
<organism evidence="7">
    <name type="scientific">bioreactor metagenome</name>
    <dbReference type="NCBI Taxonomy" id="1076179"/>
    <lineage>
        <taxon>unclassified sequences</taxon>
        <taxon>metagenomes</taxon>
        <taxon>ecological metagenomes</taxon>
    </lineage>
</organism>
<reference evidence="7" key="1">
    <citation type="submission" date="2019-08" db="EMBL/GenBank/DDBJ databases">
        <authorList>
            <person name="Kucharzyk K."/>
            <person name="Murdoch R.W."/>
            <person name="Higgins S."/>
            <person name="Loffler F."/>
        </authorList>
    </citation>
    <scope>NUCLEOTIDE SEQUENCE</scope>
</reference>
<feature type="transmembrane region" description="Helical" evidence="5">
    <location>
        <begin position="458"/>
        <end position="477"/>
    </location>
</feature>
<evidence type="ECO:0000313" key="7">
    <source>
        <dbReference type="EMBL" id="MPM28657.1"/>
    </source>
</evidence>
<feature type="transmembrane region" description="Helical" evidence="5">
    <location>
        <begin position="45"/>
        <end position="66"/>
    </location>
</feature>
<evidence type="ECO:0000256" key="5">
    <source>
        <dbReference type="SAM" id="Phobius"/>
    </source>
</evidence>
<comment type="caution">
    <text evidence="7">The sequence shown here is derived from an EMBL/GenBank/DDBJ whole genome shotgun (WGS) entry which is preliminary data.</text>
</comment>
<dbReference type="AlphaFoldDB" id="A0A644YK38"/>
<evidence type="ECO:0000256" key="2">
    <source>
        <dbReference type="ARBA" id="ARBA00022692"/>
    </source>
</evidence>
<dbReference type="PANTHER" id="PTHR37422:SF13">
    <property type="entry name" value="LIPOPOLYSACCHARIDE BIOSYNTHESIS PROTEIN PA4999-RELATED"/>
    <property type="match status" value="1"/>
</dbReference>
<feature type="transmembrane region" description="Helical" evidence="5">
    <location>
        <begin position="306"/>
        <end position="323"/>
    </location>
</feature>
<dbReference type="Pfam" id="PF04932">
    <property type="entry name" value="Wzy_C"/>
    <property type="match status" value="1"/>
</dbReference>
<keyword evidence="3 5" id="KW-1133">Transmembrane helix</keyword>
<feature type="transmembrane region" description="Helical" evidence="5">
    <location>
        <begin position="94"/>
        <end position="113"/>
    </location>
</feature>
<feature type="transmembrane region" description="Helical" evidence="5">
    <location>
        <begin position="154"/>
        <end position="172"/>
    </location>
</feature>
<feature type="transmembrane region" description="Helical" evidence="5">
    <location>
        <begin position="236"/>
        <end position="255"/>
    </location>
</feature>
<feature type="transmembrane region" description="Helical" evidence="5">
    <location>
        <begin position="21"/>
        <end position="39"/>
    </location>
</feature>
<feature type="domain" description="O-antigen ligase-related" evidence="6">
    <location>
        <begin position="269"/>
        <end position="409"/>
    </location>
</feature>
<dbReference type="EMBL" id="VSSQ01005314">
    <property type="protein sequence ID" value="MPM28657.1"/>
    <property type="molecule type" value="Genomic_DNA"/>
</dbReference>
<proteinExistence type="predicted"/>
<evidence type="ECO:0000256" key="4">
    <source>
        <dbReference type="ARBA" id="ARBA00023136"/>
    </source>
</evidence>
<dbReference type="InterPro" id="IPR007016">
    <property type="entry name" value="O-antigen_ligase-rel_domated"/>
</dbReference>
<evidence type="ECO:0000256" key="1">
    <source>
        <dbReference type="ARBA" id="ARBA00004141"/>
    </source>
</evidence>
<name>A0A644YK38_9ZZZZ</name>